<dbReference type="PANTHER" id="PTHR45973">
    <property type="entry name" value="PROTEIN PHOSPHATASE 1 REGULATORY SUBUNIT SDS22-RELATED"/>
    <property type="match status" value="1"/>
</dbReference>
<evidence type="ECO:0000256" key="2">
    <source>
        <dbReference type="ARBA" id="ARBA00022737"/>
    </source>
</evidence>
<dbReference type="PANTHER" id="PTHR45973:SF9">
    <property type="entry name" value="LEUCINE-RICH REPEAT-CONTAINING PROTEIN 46"/>
    <property type="match status" value="1"/>
</dbReference>
<dbReference type="InterPro" id="IPR050576">
    <property type="entry name" value="Cilia_flagella_integrity"/>
</dbReference>
<feature type="coiled-coil region" evidence="3">
    <location>
        <begin position="453"/>
        <end position="589"/>
    </location>
</feature>
<name>A0A8T1V6G3_9STRA</name>
<dbReference type="InterPro" id="IPR025875">
    <property type="entry name" value="Leu-rich_rpt_4"/>
</dbReference>
<keyword evidence="3" id="KW-0175">Coiled coil</keyword>
<evidence type="ECO:0008006" key="7">
    <source>
        <dbReference type="Google" id="ProtNLM"/>
    </source>
</evidence>
<evidence type="ECO:0000256" key="3">
    <source>
        <dbReference type="SAM" id="Coils"/>
    </source>
</evidence>
<evidence type="ECO:0000313" key="6">
    <source>
        <dbReference type="Proteomes" id="UP000694044"/>
    </source>
</evidence>
<evidence type="ECO:0000256" key="1">
    <source>
        <dbReference type="ARBA" id="ARBA00022614"/>
    </source>
</evidence>
<dbReference type="InterPro" id="IPR001611">
    <property type="entry name" value="Leu-rich_rpt"/>
</dbReference>
<dbReference type="OrthoDB" id="7451790at2759"/>
<feature type="compositionally biased region" description="Basic and acidic residues" evidence="4">
    <location>
        <begin position="220"/>
        <end position="235"/>
    </location>
</feature>
<feature type="coiled-coil region" evidence="3">
    <location>
        <begin position="371"/>
        <end position="398"/>
    </location>
</feature>
<reference evidence="5" key="1">
    <citation type="submission" date="2021-02" db="EMBL/GenBank/DDBJ databases">
        <authorList>
            <person name="Palmer J.M."/>
        </authorList>
    </citation>
    <scope>NUCLEOTIDE SEQUENCE</scope>
    <source>
        <strain evidence="5">SCRP734</strain>
    </source>
</reference>
<evidence type="ECO:0000256" key="4">
    <source>
        <dbReference type="SAM" id="MobiDB-lite"/>
    </source>
</evidence>
<keyword evidence="6" id="KW-1185">Reference proteome</keyword>
<accession>A0A8T1V6G3</accession>
<dbReference type="PROSITE" id="PS51450">
    <property type="entry name" value="LRR"/>
    <property type="match status" value="2"/>
</dbReference>
<feature type="region of interest" description="Disordered" evidence="4">
    <location>
        <begin position="220"/>
        <end position="287"/>
    </location>
</feature>
<dbReference type="Proteomes" id="UP000694044">
    <property type="component" value="Unassembled WGS sequence"/>
</dbReference>
<keyword evidence="1" id="KW-0433">Leucine-rich repeat</keyword>
<keyword evidence="2" id="KW-0677">Repeat</keyword>
<sequence>MASPPPPPAPGVVSRVNAGVEFIDDLATDDERDELVEQMNLHGNSIQSMDGLEAFSGLVELCLSSNSIEEIAFHALQPLGHLRVLDLSANSISSTLGFPQLPRLEELSMAHNCLQGLDGLTRPIKFPKLRYLDLRGNEIADFNDLVSLQRLKRICHIRLQAANGDQANPVCDLDGYHHTIIQMLPKLELLDEEEVEVLKEMGSLHMPKYRSLMRRIVENKRCEQHPSKSPRDARRGPATPEQDEPLRRRRPSNQLNRGRVEVPPPTIQTHLDEKEYTNQPHRHTAHDGMKKLPAHSSPGMTLPFPAISIGPEEAKGQSQQRLVLKDSSTNTSVDLEKDILKREQVIGQRETEFLEKEKAFLTKENEFFVKEKDLKSQIDDLEERLEAGEARATKAEATVLEMSNHLLQKEKDQAAASVVSDECANGFQQSQTNQQSEWDATLESLKTSHLQETEQLSAEKAAVEKKFAALEANSTSIAQRLREAEELLEHKSTAIEKSESKGGEVRAELELARKTHEAVCTQLSDEVKHYKDRMEQSDQRNLQLEKQVAELKSNVEAVYNKCIERDEVIQQLKKSLSTRQDEIDTLRLQHGKDSERQDKLQQQQQDLYERQLQASIIQVEMEFRKEYQQSAQKFQSLQRKNQERLKEIKRVREAYQVSLQREAAAKAEVEKLQAILADDKKKLFVADAKRYDTFKADIREERAKRKELEQRLLGEQERNAKAAVLNAELDERKLEIERQRGEIQSMEEQQAVWKKLEDDLRAALKVKDVMLADQLRQIKELTDERQSADAQFNDEMTEFQAQIEDLEAALDESLQKAAEEEVKNEALSAKLAVLEKEAPKKDDQVISLRTELELKVSALEFLDQEMQRMRTVLENQDELFQKRMQKHLEQQREEVERVRAGAEEEREHQLHEWEAQRGKMMHKYEVLATEMENVAAQNAKLRVAVDQERRKTAQNDHDMRILLAQIDRERHAKKENLRQIKSLFEQLQREAS</sequence>
<gene>
    <name evidence="5" type="ORF">PHYPSEUDO_012652</name>
</gene>
<dbReference type="EMBL" id="JAGDFM010000613">
    <property type="protein sequence ID" value="KAG7376852.1"/>
    <property type="molecule type" value="Genomic_DNA"/>
</dbReference>
<dbReference type="InterPro" id="IPR003591">
    <property type="entry name" value="Leu-rich_rpt_typical-subtyp"/>
</dbReference>
<feature type="coiled-coil region" evidence="3">
    <location>
        <begin position="691"/>
        <end position="990"/>
    </location>
</feature>
<evidence type="ECO:0000313" key="5">
    <source>
        <dbReference type="EMBL" id="KAG7376852.1"/>
    </source>
</evidence>
<dbReference type="SMART" id="SM00369">
    <property type="entry name" value="LRR_TYP"/>
    <property type="match status" value="4"/>
</dbReference>
<organism evidence="5 6">
    <name type="scientific">Phytophthora pseudosyringae</name>
    <dbReference type="NCBI Taxonomy" id="221518"/>
    <lineage>
        <taxon>Eukaryota</taxon>
        <taxon>Sar</taxon>
        <taxon>Stramenopiles</taxon>
        <taxon>Oomycota</taxon>
        <taxon>Peronosporomycetes</taxon>
        <taxon>Peronosporales</taxon>
        <taxon>Peronosporaceae</taxon>
        <taxon>Phytophthora</taxon>
    </lineage>
</organism>
<proteinExistence type="predicted"/>
<dbReference type="AlphaFoldDB" id="A0A8T1V6G3"/>
<comment type="caution">
    <text evidence="5">The sequence shown here is derived from an EMBL/GenBank/DDBJ whole genome shotgun (WGS) entry which is preliminary data.</text>
</comment>
<protein>
    <recommendedName>
        <fullName evidence="7">Leucine-rich repeat and coiled-coil domain-containing protein 1</fullName>
    </recommendedName>
</protein>
<dbReference type="Pfam" id="PF12799">
    <property type="entry name" value="LRR_4"/>
    <property type="match status" value="1"/>
</dbReference>